<evidence type="ECO:0000256" key="1">
    <source>
        <dbReference type="ARBA" id="ARBA00022723"/>
    </source>
</evidence>
<name>A0A0P7WJD0_SCLFO</name>
<gene>
    <name evidence="6" type="ORF">Z043_117895</name>
</gene>
<keyword evidence="1" id="KW-0479">Metal-binding</keyword>
<evidence type="ECO:0000256" key="2">
    <source>
        <dbReference type="ARBA" id="ARBA00022771"/>
    </source>
</evidence>
<evidence type="ECO:0000313" key="6">
    <source>
        <dbReference type="EMBL" id="KPP63815.1"/>
    </source>
</evidence>
<dbReference type="GO" id="GO:0005737">
    <property type="term" value="C:cytoplasm"/>
    <property type="evidence" value="ECO:0007669"/>
    <property type="project" value="TreeGrafter"/>
</dbReference>
<dbReference type="InterPro" id="IPR039846">
    <property type="entry name" value="ZCCHC4"/>
</dbReference>
<dbReference type="AlphaFoldDB" id="A0A0P7WJD0"/>
<dbReference type="PANTHER" id="PTHR13493">
    <property type="entry name" value="ZINC FINGER CCHC DOMAIN-CONTAINING"/>
    <property type="match status" value="1"/>
</dbReference>
<protein>
    <recommendedName>
        <fullName evidence="5">GRF-type domain-containing protein</fullName>
    </recommendedName>
</protein>
<dbReference type="GO" id="GO:0008988">
    <property type="term" value="F:rRNA (adenine-N6-)-methyltransferase activity"/>
    <property type="evidence" value="ECO:0007669"/>
    <property type="project" value="InterPro"/>
</dbReference>
<keyword evidence="2 4" id="KW-0863">Zinc-finger</keyword>
<organism evidence="6 7">
    <name type="scientific">Scleropages formosus</name>
    <name type="common">Asian bonytongue</name>
    <name type="synonym">Osteoglossum formosum</name>
    <dbReference type="NCBI Taxonomy" id="113540"/>
    <lineage>
        <taxon>Eukaryota</taxon>
        <taxon>Metazoa</taxon>
        <taxon>Chordata</taxon>
        <taxon>Craniata</taxon>
        <taxon>Vertebrata</taxon>
        <taxon>Euteleostomi</taxon>
        <taxon>Actinopterygii</taxon>
        <taxon>Neopterygii</taxon>
        <taxon>Teleostei</taxon>
        <taxon>Osteoglossocephala</taxon>
        <taxon>Osteoglossomorpha</taxon>
        <taxon>Osteoglossiformes</taxon>
        <taxon>Osteoglossidae</taxon>
        <taxon>Scleropages</taxon>
    </lineage>
</organism>
<dbReference type="PANTHER" id="PTHR13493:SF3">
    <property type="entry name" value="RRNA N6-ADENOSINE-METHYLTRANSFERASE ZCCHC4"/>
    <property type="match status" value="1"/>
</dbReference>
<dbReference type="Proteomes" id="UP000034805">
    <property type="component" value="Unassembled WGS sequence"/>
</dbReference>
<keyword evidence="3" id="KW-0862">Zinc</keyword>
<dbReference type="Pfam" id="PF06839">
    <property type="entry name" value="Zn_ribbon_GRF"/>
    <property type="match status" value="1"/>
</dbReference>
<feature type="domain" description="GRF-type" evidence="5">
    <location>
        <begin position="34"/>
        <end position="80"/>
    </location>
</feature>
<proteinExistence type="predicted"/>
<evidence type="ECO:0000313" key="7">
    <source>
        <dbReference type="Proteomes" id="UP000034805"/>
    </source>
</evidence>
<dbReference type="EMBL" id="JARO02007556">
    <property type="protein sequence ID" value="KPP63815.1"/>
    <property type="molecule type" value="Genomic_DNA"/>
</dbReference>
<dbReference type="InterPro" id="IPR010666">
    <property type="entry name" value="Znf_GRF"/>
</dbReference>
<reference evidence="6 7" key="1">
    <citation type="submission" date="2015-08" db="EMBL/GenBank/DDBJ databases">
        <title>The genome of the Asian arowana (Scleropages formosus).</title>
        <authorList>
            <person name="Tan M.H."/>
            <person name="Gan H.M."/>
            <person name="Croft L.J."/>
            <person name="Austin C.M."/>
        </authorList>
    </citation>
    <scope>NUCLEOTIDE SEQUENCE [LARGE SCALE GENOMIC DNA]</scope>
    <source>
        <strain evidence="6">Aro1</strain>
    </source>
</reference>
<comment type="caution">
    <text evidence="6">The sequence shown here is derived from an EMBL/GenBank/DDBJ whole genome shotgun (WGS) entry which is preliminary data.</text>
</comment>
<evidence type="ECO:0000256" key="3">
    <source>
        <dbReference type="ARBA" id="ARBA00022833"/>
    </source>
</evidence>
<dbReference type="GO" id="GO:0008270">
    <property type="term" value="F:zinc ion binding"/>
    <property type="evidence" value="ECO:0007669"/>
    <property type="project" value="UniProtKB-KW"/>
</dbReference>
<evidence type="ECO:0000259" key="5">
    <source>
        <dbReference type="PROSITE" id="PS51999"/>
    </source>
</evidence>
<sequence length="322" mass="36599">MSSSSIGGPKMNVAKPWMDAEAGGTVLAVQFSVCVVGRVSGPALLFERLCRGRRSGRRFFACSACRDRKDCSFFQWEDEQVRPLTVTVSVLLARVLLVITWNDRARSASSLQVSEARLLARERENETKQPRPHAEWRLRLGRFVCLPLDQRRFCKDCQLLLLPNEWGDHSGHTVLHEVTAARLRRPSLLLRPLENKKSNAQYLFAERSCRFLLELVRRLGFQKVLCVGTPRATVTHGHIHCRHRRRSLRLRRLVDGVLPSGAVQGVSRTDAGIHGTASVELMDDLIFIPLRLHEAIKLRNMEESAEPMRSLLLDIDFSSLYE</sequence>
<accession>A0A0P7WJD0</accession>
<dbReference type="PROSITE" id="PS51999">
    <property type="entry name" value="ZF_GRF"/>
    <property type="match status" value="1"/>
</dbReference>
<dbReference type="GO" id="GO:0005730">
    <property type="term" value="C:nucleolus"/>
    <property type="evidence" value="ECO:0007669"/>
    <property type="project" value="TreeGrafter"/>
</dbReference>
<evidence type="ECO:0000256" key="4">
    <source>
        <dbReference type="PROSITE-ProRule" id="PRU01343"/>
    </source>
</evidence>